<dbReference type="EMBL" id="FP103042">
    <property type="protein sequence ID" value="CAX24271.1"/>
    <property type="molecule type" value="Genomic_DNA"/>
</dbReference>
<proteinExistence type="predicted"/>
<organism evidence="1 2">
    <name type="scientific">Methylorubrum extorquens (strain DSM 6343 / CIP 106787 / DM4)</name>
    <name type="common">Methylobacterium extorquens</name>
    <dbReference type="NCBI Taxonomy" id="661410"/>
    <lineage>
        <taxon>Bacteria</taxon>
        <taxon>Pseudomonadati</taxon>
        <taxon>Pseudomonadota</taxon>
        <taxon>Alphaproteobacteria</taxon>
        <taxon>Hyphomicrobiales</taxon>
        <taxon>Methylobacteriaceae</taxon>
        <taxon>Methylorubrum</taxon>
    </lineage>
</organism>
<evidence type="ECO:0000313" key="2">
    <source>
        <dbReference type="Proteomes" id="UP000008070"/>
    </source>
</evidence>
<dbReference type="RefSeq" id="WP_015822457.1">
    <property type="nucleotide sequence ID" value="NC_012988.1"/>
</dbReference>
<sequence length="233" mass="25396">MCLEYCGLRIWIEAVCPEPKNLPADWLEVPKPGEAKVGTFPHEQILLRWTTAFDAKVSKLKAYLKKGTVSPNNAYIIAINGCQLGWTPGARGITQMPFGVETVFPVGPLQYAINRETLKMEGASISSRFSIFNHNNTAIPTTPFVDPVYAGVSAVFGCAADRRHGRPLAMHVVHNPLATAPVSHGLFGVDEDEWFAVPVPDAPGEFDLSQVEWRHPAKLAFSNSKTAEKPSGG</sequence>
<protein>
    <submittedName>
        <fullName evidence="1">Uncharacterized protein</fullName>
    </submittedName>
</protein>
<accession>C7CDJ3</accession>
<dbReference type="GeneID" id="72993001"/>
<gene>
    <name evidence="1" type="ORF">METD_I2614</name>
</gene>
<dbReference type="Proteomes" id="UP000008070">
    <property type="component" value="Chromosome"/>
</dbReference>
<reference evidence="2" key="1">
    <citation type="journal article" date="2009" name="PLoS ONE">
        <title>Methylobacterium genome sequences: a reference blueprint to investigate microbial metabolism of C1 compounds from natural and industrial sources.</title>
        <authorList>
            <person name="Vuilleumier S."/>
            <person name="Chistoserdova L."/>
            <person name="Lee M.-C."/>
            <person name="Bringel F."/>
            <person name="Lajus A."/>
            <person name="Zhou Y."/>
            <person name="Gourion B."/>
            <person name="Barbe V."/>
            <person name="Chang J."/>
            <person name="Cruveiller S."/>
            <person name="Dossat C."/>
            <person name="Gillett W."/>
            <person name="Gruffaz C."/>
            <person name="Haugen E."/>
            <person name="Hourcade E."/>
            <person name="Levy R."/>
            <person name="Mangenot S."/>
            <person name="Muller E."/>
            <person name="Nadalig T."/>
            <person name="Pagni M."/>
            <person name="Penny C."/>
            <person name="Peyraud R."/>
            <person name="Robinson D.G."/>
            <person name="Roche D."/>
            <person name="Rouy Z."/>
            <person name="Saenampechek C."/>
            <person name="Salvignol G."/>
            <person name="Vallenet D."/>
            <person name="Wu Z."/>
            <person name="Marx C.J."/>
            <person name="Vorholt J.A."/>
            <person name="Olson M.V."/>
            <person name="Kaul R."/>
            <person name="Weissenbach J."/>
            <person name="Medigue C."/>
            <person name="Lidstrom M.E."/>
        </authorList>
    </citation>
    <scope>NUCLEOTIDE SEQUENCE [LARGE SCALE GENOMIC DNA]</scope>
    <source>
        <strain evidence="2">DSM 6343 / CIP 106787 / DM4</strain>
    </source>
</reference>
<dbReference type="HOGENOM" id="CLU_1188849_0_0_5"/>
<dbReference type="KEGG" id="mdi:METDI2614"/>
<evidence type="ECO:0000313" key="1">
    <source>
        <dbReference type="EMBL" id="CAX24271.1"/>
    </source>
</evidence>
<name>C7CDJ3_METED</name>
<dbReference type="AlphaFoldDB" id="C7CDJ3"/>